<organism evidence="2">
    <name type="scientific">Bradyrhizobium barranii subsp. barranii</name>
    <dbReference type="NCBI Taxonomy" id="2823807"/>
    <lineage>
        <taxon>Bacteria</taxon>
        <taxon>Pseudomonadati</taxon>
        <taxon>Pseudomonadota</taxon>
        <taxon>Alphaproteobacteria</taxon>
        <taxon>Hyphomicrobiales</taxon>
        <taxon>Nitrobacteraceae</taxon>
        <taxon>Bradyrhizobium</taxon>
        <taxon>Bradyrhizobium barranii</taxon>
    </lineage>
</organism>
<protein>
    <recommendedName>
        <fullName evidence="5">DUF306 domain-containing protein</fullName>
    </recommendedName>
</protein>
<dbReference type="RefSeq" id="WP_208087982.1">
    <property type="nucleotide sequence ID" value="NZ_CP086136.1"/>
</dbReference>
<evidence type="ECO:0000313" key="4">
    <source>
        <dbReference type="Proteomes" id="UP000664702"/>
    </source>
</evidence>
<name>A0A939MF52_9BRAD</name>
<keyword evidence="1" id="KW-0732">Signal</keyword>
<dbReference type="EMBL" id="CP086136">
    <property type="protein sequence ID" value="UEM10311.1"/>
    <property type="molecule type" value="Genomic_DNA"/>
</dbReference>
<feature type="chain" id="PRO_5037381947" description="DUF306 domain-containing protein" evidence="1">
    <location>
        <begin position="27"/>
        <end position="137"/>
    </location>
</feature>
<evidence type="ECO:0000313" key="3">
    <source>
        <dbReference type="EMBL" id="UEM10311.1"/>
    </source>
</evidence>
<dbReference type="KEGG" id="bban:J4G43_037470"/>
<evidence type="ECO:0000313" key="2">
    <source>
        <dbReference type="EMBL" id="MBO1866745.1"/>
    </source>
</evidence>
<accession>A0A939MF52</accession>
<dbReference type="AlphaFoldDB" id="A0A939MF52"/>
<reference evidence="3 4" key="2">
    <citation type="journal article" date="2022" name="Int. J. Syst. Evol. Microbiol.">
        <title>Strains of Bradyrhizobium barranii sp. nov. associated with legumes native to Canada are symbionts of soybeans and belong to different subspecies (subsp. barranii subsp. nov. and subsp. apii subsp. nov.) and symbiovars (sv. glycinearum and sv. septentrionale).</title>
        <authorList>
            <person name="Bromfield E.S.P."/>
            <person name="Cloutier S."/>
            <person name="Wasai-Hara S."/>
            <person name="Minamisawa K."/>
        </authorList>
    </citation>
    <scope>NUCLEOTIDE SEQUENCE [LARGE SCALE GENOMIC DNA]</scope>
    <source>
        <strain evidence="3 4">144S4</strain>
    </source>
</reference>
<evidence type="ECO:0000256" key="1">
    <source>
        <dbReference type="SAM" id="SignalP"/>
    </source>
</evidence>
<gene>
    <name evidence="3" type="ORF">J4G43_037470</name>
    <name evidence="2" type="ORF">J4G43_39400</name>
</gene>
<dbReference type="EMBL" id="JAGEMI010000001">
    <property type="protein sequence ID" value="MBO1866745.1"/>
    <property type="molecule type" value="Genomic_DNA"/>
</dbReference>
<sequence>MRSRRAIAPGAMLLASMLGASGRADALDLNGAWVTDADNCPKVFARNGSQLGFTEMSDAYGGGFIISGDQITGKFARCRIKARKDNGPYVNLIAACATDIMLSSVQFNLKELDSNSLVRLFPGMEELEIRYHRCLAK</sequence>
<feature type="signal peptide" evidence="1">
    <location>
        <begin position="1"/>
        <end position="26"/>
    </location>
</feature>
<evidence type="ECO:0008006" key="5">
    <source>
        <dbReference type="Google" id="ProtNLM"/>
    </source>
</evidence>
<proteinExistence type="predicted"/>
<dbReference type="Proteomes" id="UP000664702">
    <property type="component" value="Chromosome"/>
</dbReference>
<reference evidence="2" key="1">
    <citation type="submission" date="2021-03" db="EMBL/GenBank/DDBJ databases">
        <title>Whole Genome Sequence of Bradyrhizobium sp. Strain 144S4.</title>
        <authorList>
            <person name="Bromfield E.S.P."/>
            <person name="Cloutier S."/>
        </authorList>
    </citation>
    <scope>NUCLEOTIDE SEQUENCE [LARGE SCALE GENOMIC DNA]</scope>
    <source>
        <strain evidence="2">144S4</strain>
    </source>
</reference>